<evidence type="ECO:0000256" key="6">
    <source>
        <dbReference type="NCBIfam" id="TIGR01068"/>
    </source>
</evidence>
<dbReference type="NCBIfam" id="TIGR01068">
    <property type="entry name" value="thioredoxin"/>
    <property type="match status" value="1"/>
</dbReference>
<dbReference type="CDD" id="cd02947">
    <property type="entry name" value="TRX_family"/>
    <property type="match status" value="1"/>
</dbReference>
<dbReference type="Proteomes" id="UP001165366">
    <property type="component" value="Unassembled WGS sequence"/>
</dbReference>
<keyword evidence="4" id="KW-1015">Disulfide bond</keyword>
<dbReference type="PIRSF" id="PIRSF000077">
    <property type="entry name" value="Thioredoxin"/>
    <property type="match status" value="1"/>
</dbReference>
<dbReference type="PROSITE" id="PS00194">
    <property type="entry name" value="THIOREDOXIN_1"/>
    <property type="match status" value="1"/>
</dbReference>
<feature type="domain" description="Thioredoxin" evidence="8">
    <location>
        <begin position="1"/>
        <end position="108"/>
    </location>
</feature>
<keyword evidence="5" id="KW-0676">Redox-active center</keyword>
<evidence type="ECO:0000313" key="10">
    <source>
        <dbReference type="Proteomes" id="UP001165366"/>
    </source>
</evidence>
<dbReference type="EMBL" id="JAKLWS010000004">
    <property type="protein sequence ID" value="MCG2587845.1"/>
    <property type="molecule type" value="Genomic_DNA"/>
</dbReference>
<accession>A0ABS9KAG8</accession>
<evidence type="ECO:0000256" key="3">
    <source>
        <dbReference type="ARBA" id="ARBA00022982"/>
    </source>
</evidence>
<comment type="similarity">
    <text evidence="1 7">Belongs to the thioredoxin family.</text>
</comment>
<evidence type="ECO:0000256" key="1">
    <source>
        <dbReference type="ARBA" id="ARBA00008987"/>
    </source>
</evidence>
<comment type="caution">
    <text evidence="9">The sequence shown here is derived from an EMBL/GenBank/DDBJ whole genome shotgun (WGS) entry which is preliminary data.</text>
</comment>
<evidence type="ECO:0000259" key="8">
    <source>
        <dbReference type="PROSITE" id="PS51352"/>
    </source>
</evidence>
<reference evidence="9" key="1">
    <citation type="submission" date="2022-01" db="EMBL/GenBank/DDBJ databases">
        <authorList>
            <person name="Wang Y."/>
        </authorList>
    </citation>
    <scope>NUCLEOTIDE SEQUENCE</scope>
    <source>
        <strain evidence="9">WB101</strain>
    </source>
</reference>
<evidence type="ECO:0000313" key="9">
    <source>
        <dbReference type="EMBL" id="MCG2587845.1"/>
    </source>
</evidence>
<gene>
    <name evidence="9" type="primary">trxA</name>
    <name evidence="9" type="ORF">L6773_04670</name>
</gene>
<dbReference type="Gene3D" id="3.40.30.10">
    <property type="entry name" value="Glutaredoxin"/>
    <property type="match status" value="1"/>
</dbReference>
<dbReference type="PANTHER" id="PTHR45663:SF11">
    <property type="entry name" value="GEO12009P1"/>
    <property type="match status" value="1"/>
</dbReference>
<dbReference type="InterPro" id="IPR036249">
    <property type="entry name" value="Thioredoxin-like_sf"/>
</dbReference>
<dbReference type="PRINTS" id="PR00421">
    <property type="entry name" value="THIOREDOXIN"/>
</dbReference>
<keyword evidence="10" id="KW-1185">Reference proteome</keyword>
<name>A0ABS9KAG8_9BACT</name>
<proteinExistence type="inferred from homology"/>
<evidence type="ECO:0000256" key="7">
    <source>
        <dbReference type="PIRNR" id="PIRNR000077"/>
    </source>
</evidence>
<dbReference type="PANTHER" id="PTHR45663">
    <property type="entry name" value="GEO12009P1"/>
    <property type="match status" value="1"/>
</dbReference>
<reference evidence="9" key="2">
    <citation type="submission" date="2024-05" db="EMBL/GenBank/DDBJ databases">
        <title>Rhodohalobacter halophilus gen. nov., sp. nov., a moderately halophilic member of the family Balneolaceae.</title>
        <authorList>
            <person name="Xia J."/>
        </authorList>
    </citation>
    <scope>NUCLEOTIDE SEQUENCE</scope>
    <source>
        <strain evidence="9">WB101</strain>
    </source>
</reference>
<dbReference type="SUPFAM" id="SSF52833">
    <property type="entry name" value="Thioredoxin-like"/>
    <property type="match status" value="1"/>
</dbReference>
<dbReference type="PROSITE" id="PS51352">
    <property type="entry name" value="THIOREDOXIN_2"/>
    <property type="match status" value="1"/>
</dbReference>
<protein>
    <recommendedName>
        <fullName evidence="6 7">Thioredoxin</fullName>
    </recommendedName>
</protein>
<dbReference type="InterPro" id="IPR017937">
    <property type="entry name" value="Thioredoxin_CS"/>
</dbReference>
<dbReference type="InterPro" id="IPR013766">
    <property type="entry name" value="Thioredoxin_domain"/>
</dbReference>
<keyword evidence="2" id="KW-0813">Transport</keyword>
<organism evidence="9 10">
    <name type="scientific">Rhodohalobacter sulfatireducens</name>
    <dbReference type="NCBI Taxonomy" id="2911366"/>
    <lineage>
        <taxon>Bacteria</taxon>
        <taxon>Pseudomonadati</taxon>
        <taxon>Balneolota</taxon>
        <taxon>Balneolia</taxon>
        <taxon>Balneolales</taxon>
        <taxon>Balneolaceae</taxon>
        <taxon>Rhodohalobacter</taxon>
    </lineage>
</organism>
<dbReference type="RefSeq" id="WP_237852689.1">
    <property type="nucleotide sequence ID" value="NZ_JAKLWS010000004.1"/>
</dbReference>
<sequence length="108" mass="11789">MSKPLELTDSNFADEVESSDSPVLVDFWAEWCGPCRMVGPIVEELAGEYEGKAKIGKVNVDNNPEVSVKYGIRSIPALLIFKDGEVVDQIIGAVPKNQIKNQLDAQIA</sequence>
<keyword evidence="3" id="KW-0249">Electron transport</keyword>
<evidence type="ECO:0000256" key="2">
    <source>
        <dbReference type="ARBA" id="ARBA00022448"/>
    </source>
</evidence>
<dbReference type="InterPro" id="IPR005746">
    <property type="entry name" value="Thioredoxin"/>
</dbReference>
<evidence type="ECO:0000256" key="5">
    <source>
        <dbReference type="ARBA" id="ARBA00023284"/>
    </source>
</evidence>
<dbReference type="Pfam" id="PF00085">
    <property type="entry name" value="Thioredoxin"/>
    <property type="match status" value="1"/>
</dbReference>
<evidence type="ECO:0000256" key="4">
    <source>
        <dbReference type="ARBA" id="ARBA00023157"/>
    </source>
</evidence>